<evidence type="ECO:0000313" key="7">
    <source>
        <dbReference type="EMBL" id="MBB3973473.1"/>
    </source>
</evidence>
<dbReference type="InterPro" id="IPR029044">
    <property type="entry name" value="Nucleotide-diphossugar_trans"/>
</dbReference>
<dbReference type="AlphaFoldDB" id="A0A7W6GFV4"/>
<dbReference type="PANTHER" id="PTHR43646:SF2">
    <property type="entry name" value="GLYCOSYLTRANSFERASE 2-LIKE DOMAIN-CONTAINING PROTEIN"/>
    <property type="match status" value="1"/>
</dbReference>
<dbReference type="PANTHER" id="PTHR43646">
    <property type="entry name" value="GLYCOSYLTRANSFERASE"/>
    <property type="match status" value="1"/>
</dbReference>
<evidence type="ECO:0000313" key="8">
    <source>
        <dbReference type="Proteomes" id="UP000528964"/>
    </source>
</evidence>
<protein>
    <recommendedName>
        <fullName evidence="6">Glycosyltransferase 2-like domain-containing protein</fullName>
    </recommendedName>
</protein>
<keyword evidence="4" id="KW-0808">Transferase</keyword>
<dbReference type="EMBL" id="JACIDR010000003">
    <property type="protein sequence ID" value="MBB3973473.1"/>
    <property type="molecule type" value="Genomic_DNA"/>
</dbReference>
<sequence length="227" mass="24225">MLSVLIPTCNHERALVPTLSTLVPGAADGLVRDVTIVDGGSTDATPEVADLAGCHFVRGGGLRGDRLDEAARAAKGPWLLFLEPGVALDEGWQREVRSLLDALERQGSADRRAAVFRYGLDGFGGKVRLAEMLADVAGLLTGLPRTEQGLLIHKRFYEKLGGYRPLPAMEDADLIRRIGRRRIVALRARALAPTGQPTGAGGGARAALRAGLLMLRVPPHLVARLYG</sequence>
<gene>
    <name evidence="7" type="ORF">GGR24_002143</name>
</gene>
<evidence type="ECO:0000256" key="1">
    <source>
        <dbReference type="ARBA" id="ARBA00004236"/>
    </source>
</evidence>
<proteinExistence type="predicted"/>
<feature type="domain" description="Glycosyltransferase 2-like" evidence="6">
    <location>
        <begin position="3"/>
        <end position="112"/>
    </location>
</feature>
<reference evidence="7 8" key="1">
    <citation type="submission" date="2020-08" db="EMBL/GenBank/DDBJ databases">
        <title>Genomic Encyclopedia of Type Strains, Phase IV (KMG-IV): sequencing the most valuable type-strain genomes for metagenomic binning, comparative biology and taxonomic classification.</title>
        <authorList>
            <person name="Goeker M."/>
        </authorList>
    </citation>
    <scope>NUCLEOTIDE SEQUENCE [LARGE SCALE GENOMIC DNA]</scope>
    <source>
        <strain evidence="7 8">DSM 25481</strain>
    </source>
</reference>
<keyword evidence="5" id="KW-0472">Membrane</keyword>
<dbReference type="InterPro" id="IPR001173">
    <property type="entry name" value="Glyco_trans_2-like"/>
</dbReference>
<dbReference type="Gene3D" id="3.90.550.10">
    <property type="entry name" value="Spore Coat Polysaccharide Biosynthesis Protein SpsA, Chain A"/>
    <property type="match status" value="1"/>
</dbReference>
<dbReference type="GO" id="GO:0005886">
    <property type="term" value="C:plasma membrane"/>
    <property type="evidence" value="ECO:0007669"/>
    <property type="project" value="UniProtKB-SubCell"/>
</dbReference>
<accession>A0A7W6GFV4</accession>
<dbReference type="SUPFAM" id="SSF53448">
    <property type="entry name" value="Nucleotide-diphospho-sugar transferases"/>
    <property type="match status" value="1"/>
</dbReference>
<evidence type="ECO:0000259" key="6">
    <source>
        <dbReference type="Pfam" id="PF00535"/>
    </source>
</evidence>
<evidence type="ECO:0000256" key="2">
    <source>
        <dbReference type="ARBA" id="ARBA00022475"/>
    </source>
</evidence>
<keyword evidence="2" id="KW-1003">Cell membrane</keyword>
<comment type="subcellular location">
    <subcellularLocation>
        <location evidence="1">Cell membrane</location>
    </subcellularLocation>
</comment>
<evidence type="ECO:0000256" key="5">
    <source>
        <dbReference type="ARBA" id="ARBA00023136"/>
    </source>
</evidence>
<name>A0A7W6GFV4_9HYPH</name>
<dbReference type="Proteomes" id="UP000528964">
    <property type="component" value="Unassembled WGS sequence"/>
</dbReference>
<evidence type="ECO:0000256" key="3">
    <source>
        <dbReference type="ARBA" id="ARBA00022676"/>
    </source>
</evidence>
<comment type="caution">
    <text evidence="7">The sequence shown here is derived from an EMBL/GenBank/DDBJ whole genome shotgun (WGS) entry which is preliminary data.</text>
</comment>
<keyword evidence="3" id="KW-0328">Glycosyltransferase</keyword>
<keyword evidence="8" id="KW-1185">Reference proteome</keyword>
<evidence type="ECO:0000256" key="4">
    <source>
        <dbReference type="ARBA" id="ARBA00022679"/>
    </source>
</evidence>
<organism evidence="7 8">
    <name type="scientific">Hansschlegelia beijingensis</name>
    <dbReference type="NCBI Taxonomy" id="1133344"/>
    <lineage>
        <taxon>Bacteria</taxon>
        <taxon>Pseudomonadati</taxon>
        <taxon>Pseudomonadota</taxon>
        <taxon>Alphaproteobacteria</taxon>
        <taxon>Hyphomicrobiales</taxon>
        <taxon>Methylopilaceae</taxon>
        <taxon>Hansschlegelia</taxon>
    </lineage>
</organism>
<dbReference type="RefSeq" id="WP_183395339.1">
    <property type="nucleotide sequence ID" value="NZ_JACIDR010000003.1"/>
</dbReference>
<dbReference type="Pfam" id="PF00535">
    <property type="entry name" value="Glycos_transf_2"/>
    <property type="match status" value="1"/>
</dbReference>
<dbReference type="GO" id="GO:0016757">
    <property type="term" value="F:glycosyltransferase activity"/>
    <property type="evidence" value="ECO:0007669"/>
    <property type="project" value="UniProtKB-KW"/>
</dbReference>